<feature type="coiled-coil region" evidence="5">
    <location>
        <begin position="75"/>
        <end position="123"/>
    </location>
</feature>
<feature type="domain" description="GRF-type" evidence="7">
    <location>
        <begin position="24"/>
        <end position="66"/>
    </location>
</feature>
<evidence type="ECO:0000256" key="5">
    <source>
        <dbReference type="SAM" id="Coils"/>
    </source>
</evidence>
<dbReference type="GeneID" id="130466781"/>
<dbReference type="RefSeq" id="XP_056691356.1">
    <property type="nucleotide sequence ID" value="XM_056835378.1"/>
</dbReference>
<keyword evidence="6" id="KW-1133">Transmembrane helix</keyword>
<keyword evidence="6" id="KW-0812">Transmembrane</keyword>
<feature type="transmembrane region" description="Helical" evidence="6">
    <location>
        <begin position="140"/>
        <end position="159"/>
    </location>
</feature>
<dbReference type="PROSITE" id="PS51999">
    <property type="entry name" value="ZF_GRF"/>
    <property type="match status" value="1"/>
</dbReference>
<sequence length="160" mass="18322">MASSSKLPQNSSIGTGGSTRNLICYCNEVAVIRTTKNGVNAGKKFFGCPNWPGPSACKFFEWVMEECCIKRVPIYNDLEVKILEKDIEIDELEMKNRNLEEKIKKLHMKKESAEEELQEIKNELCHTRIELMNCARSEKILSTMLVFSWLMFAALALLLR</sequence>
<evidence type="ECO:0000313" key="8">
    <source>
        <dbReference type="Proteomes" id="UP000813463"/>
    </source>
</evidence>
<accession>A0ABM3R6W7</accession>
<dbReference type="Proteomes" id="UP000813463">
    <property type="component" value="Chromosome 2"/>
</dbReference>
<evidence type="ECO:0000256" key="1">
    <source>
        <dbReference type="ARBA" id="ARBA00022723"/>
    </source>
</evidence>
<evidence type="ECO:0000259" key="7">
    <source>
        <dbReference type="PROSITE" id="PS51999"/>
    </source>
</evidence>
<gene>
    <name evidence="9" type="primary">LOC130466781</name>
</gene>
<organism evidence="8 9">
    <name type="scientific">Spinacia oleracea</name>
    <name type="common">Spinach</name>
    <dbReference type="NCBI Taxonomy" id="3562"/>
    <lineage>
        <taxon>Eukaryota</taxon>
        <taxon>Viridiplantae</taxon>
        <taxon>Streptophyta</taxon>
        <taxon>Embryophyta</taxon>
        <taxon>Tracheophyta</taxon>
        <taxon>Spermatophyta</taxon>
        <taxon>Magnoliopsida</taxon>
        <taxon>eudicotyledons</taxon>
        <taxon>Gunneridae</taxon>
        <taxon>Pentapetalae</taxon>
        <taxon>Caryophyllales</taxon>
        <taxon>Chenopodiaceae</taxon>
        <taxon>Chenopodioideae</taxon>
        <taxon>Anserineae</taxon>
        <taxon>Spinacia</taxon>
    </lineage>
</organism>
<proteinExistence type="predicted"/>
<keyword evidence="2 4" id="KW-0863">Zinc-finger</keyword>
<dbReference type="Pfam" id="PF06839">
    <property type="entry name" value="Zn_ribbon_GRF"/>
    <property type="match status" value="1"/>
</dbReference>
<keyword evidence="8" id="KW-1185">Reference proteome</keyword>
<keyword evidence="6" id="KW-0472">Membrane</keyword>
<reference evidence="9" key="2">
    <citation type="submission" date="2025-08" db="UniProtKB">
        <authorList>
            <consortium name="RefSeq"/>
        </authorList>
    </citation>
    <scope>IDENTIFICATION</scope>
    <source>
        <tissue evidence="9">Leaf</tissue>
    </source>
</reference>
<evidence type="ECO:0000256" key="4">
    <source>
        <dbReference type="PROSITE-ProRule" id="PRU01343"/>
    </source>
</evidence>
<keyword evidence="1" id="KW-0479">Metal-binding</keyword>
<keyword evidence="3" id="KW-0862">Zinc</keyword>
<name>A0ABM3R6W7_SPIOL</name>
<evidence type="ECO:0000313" key="9">
    <source>
        <dbReference type="RefSeq" id="XP_056691356.1"/>
    </source>
</evidence>
<evidence type="ECO:0000256" key="3">
    <source>
        <dbReference type="ARBA" id="ARBA00022833"/>
    </source>
</evidence>
<dbReference type="InterPro" id="IPR010666">
    <property type="entry name" value="Znf_GRF"/>
</dbReference>
<evidence type="ECO:0000256" key="6">
    <source>
        <dbReference type="SAM" id="Phobius"/>
    </source>
</evidence>
<keyword evidence="5" id="KW-0175">Coiled coil</keyword>
<dbReference type="PANTHER" id="PTHR33248">
    <property type="entry name" value="ZINC ION-BINDING PROTEIN"/>
    <property type="match status" value="1"/>
</dbReference>
<protein>
    <recommendedName>
        <fullName evidence="7">GRF-type domain-containing protein</fullName>
    </recommendedName>
</protein>
<reference evidence="8" key="1">
    <citation type="journal article" date="2021" name="Nat. Commun.">
        <title>Genomic analyses provide insights into spinach domestication and the genetic basis of agronomic traits.</title>
        <authorList>
            <person name="Cai X."/>
            <person name="Sun X."/>
            <person name="Xu C."/>
            <person name="Sun H."/>
            <person name="Wang X."/>
            <person name="Ge C."/>
            <person name="Zhang Z."/>
            <person name="Wang Q."/>
            <person name="Fei Z."/>
            <person name="Jiao C."/>
            <person name="Wang Q."/>
        </authorList>
    </citation>
    <scope>NUCLEOTIDE SEQUENCE [LARGE SCALE GENOMIC DNA]</scope>
    <source>
        <strain evidence="8">cv. Varoflay</strain>
    </source>
</reference>
<evidence type="ECO:0000256" key="2">
    <source>
        <dbReference type="ARBA" id="ARBA00022771"/>
    </source>
</evidence>